<feature type="transmembrane region" description="Helical" evidence="6">
    <location>
        <begin position="196"/>
        <end position="213"/>
    </location>
</feature>
<keyword evidence="5 6" id="KW-0472">Membrane</keyword>
<keyword evidence="3 6" id="KW-0812">Transmembrane</keyword>
<evidence type="ECO:0000256" key="4">
    <source>
        <dbReference type="ARBA" id="ARBA00022989"/>
    </source>
</evidence>
<feature type="transmembrane region" description="Helical" evidence="6">
    <location>
        <begin position="7"/>
        <end position="28"/>
    </location>
</feature>
<feature type="transmembrane region" description="Helical" evidence="6">
    <location>
        <begin position="332"/>
        <end position="350"/>
    </location>
</feature>
<evidence type="ECO:0000259" key="7">
    <source>
        <dbReference type="PROSITE" id="PS50850"/>
    </source>
</evidence>
<dbReference type="AlphaFoldDB" id="A0A3D8WT57"/>
<dbReference type="PRINTS" id="PR01036">
    <property type="entry name" value="TCRTETB"/>
</dbReference>
<organism evidence="8 9">
    <name type="scientific">Priestia megaterium</name>
    <name type="common">Bacillus megaterium</name>
    <dbReference type="NCBI Taxonomy" id="1404"/>
    <lineage>
        <taxon>Bacteria</taxon>
        <taxon>Bacillati</taxon>
        <taxon>Bacillota</taxon>
        <taxon>Bacilli</taxon>
        <taxon>Bacillales</taxon>
        <taxon>Bacillaceae</taxon>
        <taxon>Priestia</taxon>
    </lineage>
</organism>
<dbReference type="CDD" id="cd17321">
    <property type="entry name" value="MFS_MMR_MDR_like"/>
    <property type="match status" value="1"/>
</dbReference>
<evidence type="ECO:0000256" key="5">
    <source>
        <dbReference type="ARBA" id="ARBA00023136"/>
    </source>
</evidence>
<feature type="domain" description="Major facilitator superfamily (MFS) profile" evidence="7">
    <location>
        <begin position="10"/>
        <end position="446"/>
    </location>
</feature>
<dbReference type="PANTHER" id="PTHR42718">
    <property type="entry name" value="MAJOR FACILITATOR SUPERFAMILY MULTIDRUG TRANSPORTER MFSC"/>
    <property type="match status" value="1"/>
</dbReference>
<feature type="transmembrane region" description="Helical" evidence="6">
    <location>
        <begin position="393"/>
        <end position="416"/>
    </location>
</feature>
<reference evidence="8 9" key="1">
    <citation type="journal article" date="2018" name="Appl. Environ. Microbiol.">
        <title>Antimicrobial susceptibility testing and tentative epidemiological cut-off values of five Bacillus species relevant for use as animal feed additives or for plant protection.</title>
        <authorList>
            <person name="Agerso Y."/>
            <person name="Stuer-Lauridsen B."/>
            <person name="Bjerre K."/>
            <person name="Jensen M.G."/>
            <person name="Johansen E."/>
            <person name="Bennedsen M."/>
            <person name="Brockmann E."/>
            <person name="Nielsen B."/>
        </authorList>
    </citation>
    <scope>NUCLEOTIDE SEQUENCE [LARGE SCALE GENOMIC DNA]</scope>
    <source>
        <strain evidence="8 9">CHCC20162</strain>
    </source>
</reference>
<sequence length="463" mass="52102">MKFTRQEIISLVSICIGSFLIILDTNIVNIIIPPLRQQLDLTISQTSWIVNSYVLAFASLILFFARLSKRIGAKSAFIAGISIFMVGSLFCGLSVTYNNLLISRILQGIGAALFAPVATTLLSSTVIEPRKRTLAFGIWSGTSGIGFAFSPMIGGFFNELWGWRSIFFINIPFTLIVIVTAFTAIKDIKKEDISMFIKEQMTVVLLIFTFVYITHEYKMMIQFPFLFMTGFLILLFLGRNYGKRFKQDLTHVVQRQMFSRLNISSLINGFTYNFSIYGIIYFISIYYQENLHLSSLETGIKFLPLTLSAMLLSSFLSPILVNKFGETLTQQLCLFAIISGSIILFVYFSITKVPPLIPASFILLGFSGAIAPVLMNAAFLATDEMYHNEISSLVNLARQMGSILSVMIVSIMLDLLPKEIVIQYFILCTIIISALAYIYLSWANTFSIKSFRYSNKKDSTPHQ</sequence>
<dbReference type="Proteomes" id="UP000256519">
    <property type="component" value="Unassembled WGS sequence"/>
</dbReference>
<protein>
    <recommendedName>
        <fullName evidence="7">Major facilitator superfamily (MFS) profile domain-containing protein</fullName>
    </recommendedName>
</protein>
<dbReference type="InterPro" id="IPR020846">
    <property type="entry name" value="MFS_dom"/>
</dbReference>
<feature type="transmembrane region" description="Helical" evidence="6">
    <location>
        <begin position="265"/>
        <end position="287"/>
    </location>
</feature>
<dbReference type="GO" id="GO:0005886">
    <property type="term" value="C:plasma membrane"/>
    <property type="evidence" value="ECO:0007669"/>
    <property type="project" value="UniProtKB-SubCell"/>
</dbReference>
<dbReference type="EMBL" id="PQWM01000082">
    <property type="protein sequence ID" value="RDZ05428.1"/>
    <property type="molecule type" value="Genomic_DNA"/>
</dbReference>
<dbReference type="Gene3D" id="1.20.1720.10">
    <property type="entry name" value="Multidrug resistance protein D"/>
    <property type="match status" value="1"/>
</dbReference>
<name>A0A3D8WT57_PRIMG</name>
<proteinExistence type="predicted"/>
<feature type="transmembrane region" description="Helical" evidence="6">
    <location>
        <begin position="422"/>
        <end position="442"/>
    </location>
</feature>
<keyword evidence="4 6" id="KW-1133">Transmembrane helix</keyword>
<dbReference type="Gene3D" id="1.20.1250.20">
    <property type="entry name" value="MFS general substrate transporter like domains"/>
    <property type="match status" value="1"/>
</dbReference>
<dbReference type="SUPFAM" id="SSF103473">
    <property type="entry name" value="MFS general substrate transporter"/>
    <property type="match status" value="1"/>
</dbReference>
<dbReference type="PROSITE" id="PS50850">
    <property type="entry name" value="MFS"/>
    <property type="match status" value="1"/>
</dbReference>
<dbReference type="Pfam" id="PF07690">
    <property type="entry name" value="MFS_1"/>
    <property type="match status" value="1"/>
</dbReference>
<feature type="transmembrane region" description="Helical" evidence="6">
    <location>
        <begin position="356"/>
        <end position="381"/>
    </location>
</feature>
<feature type="transmembrane region" description="Helical" evidence="6">
    <location>
        <begin position="219"/>
        <end position="237"/>
    </location>
</feature>
<comment type="subcellular location">
    <subcellularLocation>
        <location evidence="1">Cell membrane</location>
        <topology evidence="1">Multi-pass membrane protein</topology>
    </subcellularLocation>
</comment>
<dbReference type="InterPro" id="IPR036259">
    <property type="entry name" value="MFS_trans_sf"/>
</dbReference>
<dbReference type="RefSeq" id="WP_116079192.1">
    <property type="nucleotide sequence ID" value="NZ_CP187632.1"/>
</dbReference>
<evidence type="ECO:0000313" key="9">
    <source>
        <dbReference type="Proteomes" id="UP000256519"/>
    </source>
</evidence>
<evidence type="ECO:0000313" key="8">
    <source>
        <dbReference type="EMBL" id="RDZ05428.1"/>
    </source>
</evidence>
<comment type="caution">
    <text evidence="8">The sequence shown here is derived from an EMBL/GenBank/DDBJ whole genome shotgun (WGS) entry which is preliminary data.</text>
</comment>
<feature type="transmembrane region" description="Helical" evidence="6">
    <location>
        <begin position="163"/>
        <end position="184"/>
    </location>
</feature>
<accession>A0A3D8WT57</accession>
<feature type="transmembrane region" description="Helical" evidence="6">
    <location>
        <begin position="101"/>
        <end position="122"/>
    </location>
</feature>
<evidence type="ECO:0000256" key="2">
    <source>
        <dbReference type="ARBA" id="ARBA00022448"/>
    </source>
</evidence>
<dbReference type="PANTHER" id="PTHR42718:SF9">
    <property type="entry name" value="MAJOR FACILITATOR SUPERFAMILY MULTIDRUG TRANSPORTER MFSC"/>
    <property type="match status" value="1"/>
</dbReference>
<dbReference type="InterPro" id="IPR011701">
    <property type="entry name" value="MFS"/>
</dbReference>
<dbReference type="GO" id="GO:0022857">
    <property type="term" value="F:transmembrane transporter activity"/>
    <property type="evidence" value="ECO:0007669"/>
    <property type="project" value="InterPro"/>
</dbReference>
<feature type="transmembrane region" description="Helical" evidence="6">
    <location>
        <begin position="77"/>
        <end position="95"/>
    </location>
</feature>
<keyword evidence="2" id="KW-0813">Transport</keyword>
<evidence type="ECO:0000256" key="1">
    <source>
        <dbReference type="ARBA" id="ARBA00004651"/>
    </source>
</evidence>
<feature type="transmembrane region" description="Helical" evidence="6">
    <location>
        <begin position="48"/>
        <end position="65"/>
    </location>
</feature>
<evidence type="ECO:0000256" key="3">
    <source>
        <dbReference type="ARBA" id="ARBA00022692"/>
    </source>
</evidence>
<feature type="transmembrane region" description="Helical" evidence="6">
    <location>
        <begin position="134"/>
        <end position="157"/>
    </location>
</feature>
<evidence type="ECO:0000256" key="6">
    <source>
        <dbReference type="SAM" id="Phobius"/>
    </source>
</evidence>
<feature type="transmembrane region" description="Helical" evidence="6">
    <location>
        <begin position="299"/>
        <end position="320"/>
    </location>
</feature>
<gene>
    <name evidence="8" type="ORF">C3744_29710</name>
</gene>